<dbReference type="Proteomes" id="UP001054811">
    <property type="component" value="Chromosome"/>
</dbReference>
<organism evidence="1 2">
    <name type="scientific">Microbacterium elymi</name>
    <dbReference type="NCBI Taxonomy" id="2909587"/>
    <lineage>
        <taxon>Bacteria</taxon>
        <taxon>Bacillati</taxon>
        <taxon>Actinomycetota</taxon>
        <taxon>Actinomycetes</taxon>
        <taxon>Micrococcales</taxon>
        <taxon>Microbacteriaceae</taxon>
        <taxon>Microbacterium</taxon>
    </lineage>
</organism>
<dbReference type="EMBL" id="CP091139">
    <property type="protein sequence ID" value="UUT35532.1"/>
    <property type="molecule type" value="Genomic_DNA"/>
</dbReference>
<protein>
    <submittedName>
        <fullName evidence="1">Uncharacterized protein</fullName>
    </submittedName>
</protein>
<sequence>MITFVNVSLLVERRLVIDADVDAEGFSAQAAVGPASTLIDISDSA</sequence>
<proteinExistence type="predicted"/>
<evidence type="ECO:0000313" key="1">
    <source>
        <dbReference type="EMBL" id="UUT35532.1"/>
    </source>
</evidence>
<dbReference type="RefSeq" id="WP_259612138.1">
    <property type="nucleotide sequence ID" value="NZ_CP091139.2"/>
</dbReference>
<evidence type="ECO:0000313" key="2">
    <source>
        <dbReference type="Proteomes" id="UP001054811"/>
    </source>
</evidence>
<gene>
    <name evidence="1" type="ORF">L2X98_19500</name>
</gene>
<name>A0ABY5NK35_9MICO</name>
<keyword evidence="2" id="KW-1185">Reference proteome</keyword>
<accession>A0ABY5NK35</accession>
<reference evidence="1" key="1">
    <citation type="submission" date="2022-01" db="EMBL/GenBank/DDBJ databases">
        <title>Microbacterium eymi and Microbacterium rhizovicinus sp. nov., isolated from the rhizospheric soil of Elymus tsukushiensis, a plant native to the Dokdo Islands, Republic of Korea.</title>
        <authorList>
            <person name="Hwang Y.J."/>
        </authorList>
    </citation>
    <scope>NUCLEOTIDE SEQUENCE</scope>
    <source>
        <strain evidence="1">KUDC0405</strain>
    </source>
</reference>